<evidence type="ECO:0000313" key="4">
    <source>
        <dbReference type="EMBL" id="TGC90700.1"/>
    </source>
</evidence>
<dbReference type="Gene3D" id="3.40.1210.10">
    <property type="entry name" value="Survival protein SurE-like phosphatase/nucleotidase"/>
    <property type="match status" value="1"/>
</dbReference>
<evidence type="ECO:0000256" key="1">
    <source>
        <dbReference type="ARBA" id="ARBA00000815"/>
    </source>
</evidence>
<feature type="non-terminal residue" evidence="4">
    <location>
        <position position="47"/>
    </location>
</feature>
<dbReference type="Pfam" id="PF01975">
    <property type="entry name" value="SurE"/>
    <property type="match status" value="1"/>
</dbReference>
<dbReference type="GO" id="GO:0008253">
    <property type="term" value="F:5'-nucleotidase activity"/>
    <property type="evidence" value="ECO:0007669"/>
    <property type="project" value="UniProtKB-EC"/>
</dbReference>
<comment type="caution">
    <text evidence="4">The sequence shown here is derived from an EMBL/GenBank/DDBJ whole genome shotgun (WGS) entry which is preliminary data.</text>
</comment>
<dbReference type="EC" id="3.1.3.5" evidence="2"/>
<evidence type="ECO:0000313" key="5">
    <source>
        <dbReference type="Proteomes" id="UP000297749"/>
    </source>
</evidence>
<gene>
    <name evidence="4" type="ORF">C9F04_04430</name>
</gene>
<dbReference type="InterPro" id="IPR036523">
    <property type="entry name" value="SurE-like_sf"/>
</dbReference>
<protein>
    <recommendedName>
        <fullName evidence="2">5'-nucleotidase</fullName>
        <ecNumber evidence="2">3.1.3.5</ecNumber>
    </recommendedName>
</protein>
<organism evidence="4 5">
    <name type="scientific">Salmonella enterica subsp. enterica serovar Wilhelmsburg</name>
    <dbReference type="NCBI Taxonomy" id="1960126"/>
    <lineage>
        <taxon>Bacteria</taxon>
        <taxon>Pseudomonadati</taxon>
        <taxon>Pseudomonadota</taxon>
        <taxon>Gammaproteobacteria</taxon>
        <taxon>Enterobacterales</taxon>
        <taxon>Enterobacteriaceae</taxon>
        <taxon>Salmonella</taxon>
    </lineage>
</organism>
<dbReference type="InterPro" id="IPR002828">
    <property type="entry name" value="SurE-like_Pase/nucleotidase"/>
</dbReference>
<feature type="domain" description="Survival protein SurE-like phosphatase/nucleotidase" evidence="3">
    <location>
        <begin position="9"/>
        <end position="47"/>
    </location>
</feature>
<dbReference type="EMBL" id="PYKF01000188">
    <property type="protein sequence ID" value="TGC90700.1"/>
    <property type="molecule type" value="Genomic_DNA"/>
</dbReference>
<dbReference type="AlphaFoldDB" id="A0A659QXN6"/>
<sequence>MAQKYLQRILLVNDDGIDAPGIKLLERVAKQLADEVWVVAPATDKSG</sequence>
<dbReference type="SUPFAM" id="SSF64167">
    <property type="entry name" value="SurE-like"/>
    <property type="match status" value="1"/>
</dbReference>
<evidence type="ECO:0000259" key="3">
    <source>
        <dbReference type="Pfam" id="PF01975"/>
    </source>
</evidence>
<proteinExistence type="predicted"/>
<dbReference type="Proteomes" id="UP000297749">
    <property type="component" value="Unassembled WGS sequence"/>
</dbReference>
<reference evidence="4 5" key="1">
    <citation type="submission" date="2018-03" db="EMBL/GenBank/DDBJ databases">
        <title>Non-Typhoidal Salmonella genome sequencing and assembly.</title>
        <authorList>
            <person name="Matchawe C."/>
        </authorList>
    </citation>
    <scope>NUCLEOTIDE SEQUENCE [LARGE SCALE GENOMIC DNA]</scope>
    <source>
        <strain evidence="4 5">32eva</strain>
    </source>
</reference>
<comment type="catalytic activity">
    <reaction evidence="1">
        <text>a ribonucleoside 5'-phosphate + H2O = a ribonucleoside + phosphate</text>
        <dbReference type="Rhea" id="RHEA:12484"/>
        <dbReference type="ChEBI" id="CHEBI:15377"/>
        <dbReference type="ChEBI" id="CHEBI:18254"/>
        <dbReference type="ChEBI" id="CHEBI:43474"/>
        <dbReference type="ChEBI" id="CHEBI:58043"/>
        <dbReference type="EC" id="3.1.3.5"/>
    </reaction>
</comment>
<accession>A0A659QXN6</accession>
<name>A0A659QXN6_SALET</name>
<evidence type="ECO:0000256" key="2">
    <source>
        <dbReference type="ARBA" id="ARBA00012643"/>
    </source>
</evidence>